<keyword evidence="1" id="KW-0812">Transmembrane</keyword>
<comment type="caution">
    <text evidence="2">The sequence shown here is derived from an EMBL/GenBank/DDBJ whole genome shotgun (WGS) entry which is preliminary data.</text>
</comment>
<dbReference type="InterPro" id="IPR029052">
    <property type="entry name" value="Metallo-depent_PP-like"/>
</dbReference>
<keyword evidence="1" id="KW-0472">Membrane</keyword>
<organism evidence="2 3">
    <name type="scientific">Heterodera schachtii</name>
    <name type="common">Sugarbeet cyst nematode worm</name>
    <name type="synonym">Tylenchus schachtii</name>
    <dbReference type="NCBI Taxonomy" id="97005"/>
    <lineage>
        <taxon>Eukaryota</taxon>
        <taxon>Metazoa</taxon>
        <taxon>Ecdysozoa</taxon>
        <taxon>Nematoda</taxon>
        <taxon>Chromadorea</taxon>
        <taxon>Rhabditida</taxon>
        <taxon>Tylenchina</taxon>
        <taxon>Tylenchomorpha</taxon>
        <taxon>Tylenchoidea</taxon>
        <taxon>Heteroderidae</taxon>
        <taxon>Heteroderinae</taxon>
        <taxon>Heterodera</taxon>
    </lineage>
</organism>
<keyword evidence="3" id="KW-1185">Reference proteome</keyword>
<accession>A0ABD2JSI7</accession>
<evidence type="ECO:0000313" key="2">
    <source>
        <dbReference type="EMBL" id="KAL3093584.1"/>
    </source>
</evidence>
<dbReference type="Proteomes" id="UP001620645">
    <property type="component" value="Unassembled WGS sequence"/>
</dbReference>
<evidence type="ECO:0000313" key="3">
    <source>
        <dbReference type="Proteomes" id="UP001620645"/>
    </source>
</evidence>
<sequence>MTSVPAYLLQLAPVTFVQLLLIITAVCLVIIAQCCGVGTTPNIKQSDISFVDTIIEKVKQSPTQRVTDELSNDEVQQLCEAVIFATHGHPAEQQYAFLGDYVNEGPQSPEKIVFLFLKRPLQQPTLGTL</sequence>
<proteinExistence type="predicted"/>
<dbReference type="SUPFAM" id="SSF56300">
    <property type="entry name" value="Metallo-dependent phosphatases"/>
    <property type="match status" value="1"/>
</dbReference>
<dbReference type="AlphaFoldDB" id="A0ABD2JSI7"/>
<feature type="transmembrane region" description="Helical" evidence="1">
    <location>
        <begin position="7"/>
        <end position="32"/>
    </location>
</feature>
<gene>
    <name evidence="2" type="ORF">niasHS_006224</name>
</gene>
<dbReference type="Gene3D" id="3.60.21.10">
    <property type="match status" value="1"/>
</dbReference>
<keyword evidence="1" id="KW-1133">Transmembrane helix</keyword>
<dbReference type="EMBL" id="JBICCN010000108">
    <property type="protein sequence ID" value="KAL3093584.1"/>
    <property type="molecule type" value="Genomic_DNA"/>
</dbReference>
<evidence type="ECO:0000256" key="1">
    <source>
        <dbReference type="SAM" id="Phobius"/>
    </source>
</evidence>
<reference evidence="2 3" key="1">
    <citation type="submission" date="2024-10" db="EMBL/GenBank/DDBJ databases">
        <authorList>
            <person name="Kim D."/>
        </authorList>
    </citation>
    <scope>NUCLEOTIDE SEQUENCE [LARGE SCALE GENOMIC DNA]</scope>
    <source>
        <strain evidence="2">Taebaek</strain>
    </source>
</reference>
<protein>
    <submittedName>
        <fullName evidence="2">Uncharacterized protein</fullName>
    </submittedName>
</protein>
<name>A0ABD2JSI7_HETSC</name>